<dbReference type="VEuPathDB" id="FungiDB:H257_07793"/>
<accession>W4GH62</accession>
<name>W4GH62_APHAT</name>
<sequence length="373" mass="42242">MTAAHCLPVPPSPSVDTPILPTSPCNSSEKRSVDAVSSRDAKKPRLTKKCVTFVDAQVVWFHKELPPITRFGGLNRPTSPTHSEMERKSRELVDDGTISLTQVHASELRDMIQHVMWGLDLPCKCDDIDTLRKQFNFANDLHLETMMEFGDFVPDTLAPSSSRRLLLACKDMVGFRGMGYTFGHRFLTIDEFIATMDDIELVRVLQHHQVPVPPFVIPKQDGRHFPTSVLVSRHYMCGGRTLDQLNMVELRLECSIRNVLGAVMSKKYKKKAQLVRLLKPLFEAEHITRCAEMQQRAQMELLVANILQQAATSKMLLSLAKVLRRRIHSHLLNWADENDGNMEAAPSMEILTEWFAKLLQGDPNTRCPCSNSQ</sequence>
<protein>
    <submittedName>
        <fullName evidence="2">Uncharacterized protein</fullName>
    </submittedName>
</protein>
<dbReference type="RefSeq" id="XP_009831731.1">
    <property type="nucleotide sequence ID" value="XM_009833429.1"/>
</dbReference>
<reference evidence="2" key="1">
    <citation type="submission" date="2013-12" db="EMBL/GenBank/DDBJ databases">
        <title>The Genome Sequence of Aphanomyces astaci APO3.</title>
        <authorList>
            <consortium name="The Broad Institute Genomics Platform"/>
            <person name="Russ C."/>
            <person name="Tyler B."/>
            <person name="van West P."/>
            <person name="Dieguez-Uribeondo J."/>
            <person name="Young S.K."/>
            <person name="Zeng Q."/>
            <person name="Gargeya S."/>
            <person name="Fitzgerald M."/>
            <person name="Abouelleil A."/>
            <person name="Alvarado L."/>
            <person name="Chapman S.B."/>
            <person name="Gainer-Dewar J."/>
            <person name="Goldberg J."/>
            <person name="Griggs A."/>
            <person name="Gujja S."/>
            <person name="Hansen M."/>
            <person name="Howarth C."/>
            <person name="Imamovic A."/>
            <person name="Ireland A."/>
            <person name="Larimer J."/>
            <person name="McCowan C."/>
            <person name="Murphy C."/>
            <person name="Pearson M."/>
            <person name="Poon T.W."/>
            <person name="Priest M."/>
            <person name="Roberts A."/>
            <person name="Saif S."/>
            <person name="Shea T."/>
            <person name="Sykes S."/>
            <person name="Wortman J."/>
            <person name="Nusbaum C."/>
            <person name="Birren B."/>
        </authorList>
    </citation>
    <scope>NUCLEOTIDE SEQUENCE [LARGE SCALE GENOMIC DNA]</scope>
    <source>
        <strain evidence="2">APO3</strain>
    </source>
</reference>
<evidence type="ECO:0000313" key="2">
    <source>
        <dbReference type="EMBL" id="ETV79012.1"/>
    </source>
</evidence>
<proteinExistence type="predicted"/>
<dbReference type="EMBL" id="KI913129">
    <property type="protein sequence ID" value="ETV79012.1"/>
    <property type="molecule type" value="Genomic_DNA"/>
</dbReference>
<organism evidence="2">
    <name type="scientific">Aphanomyces astaci</name>
    <name type="common">Crayfish plague agent</name>
    <dbReference type="NCBI Taxonomy" id="112090"/>
    <lineage>
        <taxon>Eukaryota</taxon>
        <taxon>Sar</taxon>
        <taxon>Stramenopiles</taxon>
        <taxon>Oomycota</taxon>
        <taxon>Saprolegniomycetes</taxon>
        <taxon>Saprolegniales</taxon>
        <taxon>Verrucalvaceae</taxon>
        <taxon>Aphanomyces</taxon>
    </lineage>
</organism>
<feature type="region of interest" description="Disordered" evidence="1">
    <location>
        <begin position="1"/>
        <end position="40"/>
    </location>
</feature>
<gene>
    <name evidence="2" type="ORF">H257_07793</name>
</gene>
<dbReference type="GeneID" id="20809789"/>
<evidence type="ECO:0000256" key="1">
    <source>
        <dbReference type="SAM" id="MobiDB-lite"/>
    </source>
</evidence>
<dbReference type="OrthoDB" id="73300at2759"/>
<dbReference type="AlphaFoldDB" id="W4GH62"/>
<feature type="compositionally biased region" description="Basic and acidic residues" evidence="1">
    <location>
        <begin position="28"/>
        <end position="40"/>
    </location>
</feature>